<dbReference type="FunFam" id="1.20.200.10:FF:000003">
    <property type="entry name" value="Histidine ammonia-lyase"/>
    <property type="match status" value="1"/>
</dbReference>
<dbReference type="NCBIfam" id="NF006871">
    <property type="entry name" value="PRK09367.1"/>
    <property type="match status" value="1"/>
</dbReference>
<dbReference type="InterPro" id="IPR021922">
    <property type="entry name" value="Par3/HAL_N"/>
</dbReference>
<accession>A0A9W3A863</accession>
<evidence type="ECO:0000256" key="6">
    <source>
        <dbReference type="ARBA" id="ARBA00023239"/>
    </source>
</evidence>
<evidence type="ECO:0000256" key="3">
    <source>
        <dbReference type="ARBA" id="ARBA00012994"/>
    </source>
</evidence>
<gene>
    <name evidence="13" type="primary">LOC106071970</name>
</gene>
<evidence type="ECO:0000256" key="1">
    <source>
        <dbReference type="ARBA" id="ARBA00005113"/>
    </source>
</evidence>
<dbReference type="InterPro" id="IPR008948">
    <property type="entry name" value="L-Aspartase-like"/>
</dbReference>
<dbReference type="InterPro" id="IPR024083">
    <property type="entry name" value="Fumarase/histidase_N"/>
</dbReference>
<dbReference type="Gene3D" id="3.10.20.90">
    <property type="entry name" value="Phosphatidylinositol 3-kinase Catalytic Subunit, Chain A, domain 1"/>
    <property type="match status" value="1"/>
</dbReference>
<dbReference type="SUPFAM" id="SSF48557">
    <property type="entry name" value="L-aspartase-like"/>
    <property type="match status" value="1"/>
</dbReference>
<dbReference type="AlphaFoldDB" id="A0A9W3A863"/>
<dbReference type="OMA" id="YSLRCMP"/>
<evidence type="ECO:0000256" key="2">
    <source>
        <dbReference type="ARBA" id="ARBA00007238"/>
    </source>
</evidence>
<evidence type="ECO:0000256" key="9">
    <source>
        <dbReference type="RuleBase" id="RU004479"/>
    </source>
</evidence>
<dbReference type="InterPro" id="IPR022313">
    <property type="entry name" value="Phe/His_NH3-lyase_AS"/>
</dbReference>
<dbReference type="NCBIfam" id="TIGR01225">
    <property type="entry name" value="hutH"/>
    <property type="match status" value="1"/>
</dbReference>
<dbReference type="Gene3D" id="1.20.200.10">
    <property type="entry name" value="Fumarase/aspartase (Central domain)"/>
    <property type="match status" value="1"/>
</dbReference>
<evidence type="ECO:0000259" key="11">
    <source>
        <dbReference type="Pfam" id="PF12053"/>
    </source>
</evidence>
<dbReference type="Proteomes" id="UP001165740">
    <property type="component" value="Chromosome 4"/>
</dbReference>
<dbReference type="Gene3D" id="1.10.275.10">
    <property type="entry name" value="Fumarase/aspartase (N-terminal domain)"/>
    <property type="match status" value="1"/>
</dbReference>
<evidence type="ECO:0000256" key="10">
    <source>
        <dbReference type="SAM" id="MobiDB-lite"/>
    </source>
</evidence>
<proteinExistence type="inferred from homology"/>
<sequence length="666" mass="72830">MKLSVRLRGDWFAVPCKGSDTIRWLGEETLRRFYKNRASLGGRTVEKVYEVRKAKGGALLDFDDAIKDVVDDNDFITVVLESDISSPMSLPAEIVYVEEKVASEDVQPPGDKELIALDGDSLSTDDLIRLGKGICNLTLTSEAEQKVNKSRALVEEILASNKVVYGITTGFGKFARTVIAKEKLVELQENLIRSHAAGVGSALPPERTKMLLALRINVLAKGYSGVSLDTLKKLIAAFNASCLPWIPEKGTVGASGDLAPLAHMALGMMGEGKMWSPKSGWAEAKFVLESHNLTPIKLKPKEGLALINGTQLITSLGCEALERAEAIARQSDVVAALTLEVLKGTTRAFDSKVHDVRPHKGQKLVADRLRALLHSDTYPSEVSNSHRFCDRVQDAYTLRCCPQVHGVVNDTLQFVRSVLSTEINSATDNPMVFADMGEIVSAGNFHGEYPAKVLDYLAIAVHELASISERRIERLVNPALSELPAFLTNNGGLNSGFMVAHCTAAALVSENKVLCHPASVDSLTTSAGTEDHVSMGGFAARKALRVVEHVEQVLGIELLAACQALEFLRPLKTTAPLEEVYRLVREVAKPWDKDRFMAPDIDAVAKLLQEEKIWTKVKPMIDHYHSVQSVETRVFSPTTAMRESMNGISAPKRRRLGRTTSNSSIR</sequence>
<dbReference type="InterPro" id="IPR005921">
    <property type="entry name" value="HutH"/>
</dbReference>
<feature type="domain" description="Par3/HAL N-terminal" evidence="11">
    <location>
        <begin position="1"/>
        <end position="81"/>
    </location>
</feature>
<dbReference type="GeneID" id="106071970"/>
<reference evidence="13" key="1">
    <citation type="submission" date="2025-08" db="UniProtKB">
        <authorList>
            <consortium name="RefSeq"/>
        </authorList>
    </citation>
    <scope>IDENTIFICATION</scope>
</reference>
<dbReference type="OrthoDB" id="10051290at2759"/>
<dbReference type="Pfam" id="PF00221">
    <property type="entry name" value="Lyase_aromatic"/>
    <property type="match status" value="1"/>
</dbReference>
<evidence type="ECO:0000313" key="12">
    <source>
        <dbReference type="Proteomes" id="UP001165740"/>
    </source>
</evidence>
<dbReference type="GO" id="GO:0006548">
    <property type="term" value="P:L-histidine catabolic process"/>
    <property type="evidence" value="ECO:0007669"/>
    <property type="project" value="InterPro"/>
</dbReference>
<dbReference type="FunFam" id="1.10.275.10:FF:000007">
    <property type="entry name" value="Histidine ammonia-lyase"/>
    <property type="match status" value="1"/>
</dbReference>
<organism evidence="12 13">
    <name type="scientific">Biomphalaria glabrata</name>
    <name type="common">Bloodfluke planorb</name>
    <name type="synonym">Freshwater snail</name>
    <dbReference type="NCBI Taxonomy" id="6526"/>
    <lineage>
        <taxon>Eukaryota</taxon>
        <taxon>Metazoa</taxon>
        <taxon>Spiralia</taxon>
        <taxon>Lophotrochozoa</taxon>
        <taxon>Mollusca</taxon>
        <taxon>Gastropoda</taxon>
        <taxon>Heterobranchia</taxon>
        <taxon>Euthyneura</taxon>
        <taxon>Panpulmonata</taxon>
        <taxon>Hygrophila</taxon>
        <taxon>Lymnaeoidea</taxon>
        <taxon>Planorbidae</taxon>
        <taxon>Biomphalaria</taxon>
    </lineage>
</organism>
<dbReference type="EC" id="4.3.1.3" evidence="3 9"/>
<comment type="similarity">
    <text evidence="2 8">Belongs to the PAL/histidase family.</text>
</comment>
<keyword evidence="12" id="KW-1185">Reference proteome</keyword>
<keyword evidence="6 8" id="KW-0456">Lyase</keyword>
<dbReference type="GO" id="GO:0005737">
    <property type="term" value="C:cytoplasm"/>
    <property type="evidence" value="ECO:0007669"/>
    <property type="project" value="InterPro"/>
</dbReference>
<keyword evidence="5 9" id="KW-0369">Histidine metabolism</keyword>
<name>A0A9W3A863_BIOGL</name>
<comment type="pathway">
    <text evidence="1 9">Amino-acid degradation; L-histidine degradation into L-glutamate; N-formimidoyl-L-glutamate from L-histidine: step 1/3.</text>
</comment>
<protein>
    <recommendedName>
        <fullName evidence="4 9">Histidine ammonia-lyase</fullName>
        <ecNumber evidence="3 9">4.3.1.3</ecNumber>
    </recommendedName>
</protein>
<dbReference type="InterPro" id="IPR001106">
    <property type="entry name" value="Aromatic_Lyase"/>
</dbReference>
<dbReference type="PROSITE" id="PS00488">
    <property type="entry name" value="PAL_HISTIDASE"/>
    <property type="match status" value="1"/>
</dbReference>
<evidence type="ECO:0000256" key="5">
    <source>
        <dbReference type="ARBA" id="ARBA00022808"/>
    </source>
</evidence>
<dbReference type="PANTHER" id="PTHR10362">
    <property type="entry name" value="HISTIDINE AMMONIA-LYASE"/>
    <property type="match status" value="1"/>
</dbReference>
<dbReference type="GO" id="GO:0004397">
    <property type="term" value="F:histidine ammonia-lyase activity"/>
    <property type="evidence" value="ECO:0007669"/>
    <property type="project" value="UniProtKB-EC"/>
</dbReference>
<evidence type="ECO:0000256" key="7">
    <source>
        <dbReference type="ARBA" id="ARBA00049269"/>
    </source>
</evidence>
<evidence type="ECO:0000313" key="13">
    <source>
        <dbReference type="RefSeq" id="XP_055883373.1"/>
    </source>
</evidence>
<dbReference type="CDD" id="cd00332">
    <property type="entry name" value="PAL-HAL"/>
    <property type="match status" value="1"/>
</dbReference>
<evidence type="ECO:0000256" key="4">
    <source>
        <dbReference type="ARBA" id="ARBA00017271"/>
    </source>
</evidence>
<evidence type="ECO:0000256" key="8">
    <source>
        <dbReference type="RuleBase" id="RU003954"/>
    </source>
</evidence>
<comment type="catalytic activity">
    <reaction evidence="7 9">
        <text>L-histidine = trans-urocanate + NH4(+)</text>
        <dbReference type="Rhea" id="RHEA:21232"/>
        <dbReference type="ChEBI" id="CHEBI:17771"/>
        <dbReference type="ChEBI" id="CHEBI:28938"/>
        <dbReference type="ChEBI" id="CHEBI:57595"/>
        <dbReference type="EC" id="4.3.1.3"/>
    </reaction>
</comment>
<dbReference type="RefSeq" id="XP_055883373.1">
    <property type="nucleotide sequence ID" value="XM_056027398.1"/>
</dbReference>
<dbReference type="Pfam" id="PF12053">
    <property type="entry name" value="Par3_HAL_N_term"/>
    <property type="match status" value="1"/>
</dbReference>
<feature type="region of interest" description="Disordered" evidence="10">
    <location>
        <begin position="643"/>
        <end position="666"/>
    </location>
</feature>